<feature type="region of interest" description="Disordered" evidence="5">
    <location>
        <begin position="133"/>
        <end position="164"/>
    </location>
</feature>
<dbReference type="InterPro" id="IPR052250">
    <property type="entry name" value="PDI_TMX3"/>
</dbReference>
<proteinExistence type="predicted"/>
<evidence type="ECO:0000256" key="1">
    <source>
        <dbReference type="ARBA" id="ARBA00004167"/>
    </source>
</evidence>
<dbReference type="Proteomes" id="UP000095287">
    <property type="component" value="Unplaced"/>
</dbReference>
<dbReference type="GO" id="GO:0005783">
    <property type="term" value="C:endoplasmic reticulum"/>
    <property type="evidence" value="ECO:0007669"/>
    <property type="project" value="TreeGrafter"/>
</dbReference>
<keyword evidence="4" id="KW-0472">Membrane</keyword>
<dbReference type="AlphaFoldDB" id="A0A1I7YY81"/>
<keyword evidence="3" id="KW-1133">Transmembrane helix</keyword>
<sequence>MRDHDELQAHFQFGWLDGNQIANSIVLGEMPVPSVLVFNYSSYEYFLSNDSPEQMTPQSLLTFLETINSSQAQGGRSLSQRVRRMIYEVTTNVYDMFANQPILTSCLFGVPLAFLSIITYSICSSDFSVDRESIYPEDEEEYSDTEEQEELLEEEEDGSHEKRE</sequence>
<evidence type="ECO:0000256" key="2">
    <source>
        <dbReference type="ARBA" id="ARBA00022692"/>
    </source>
</evidence>
<dbReference type="PANTHER" id="PTHR46426:SF1">
    <property type="entry name" value="PROTEIN DISULFIDE-ISOMERASE TMX3"/>
    <property type="match status" value="1"/>
</dbReference>
<feature type="compositionally biased region" description="Acidic residues" evidence="5">
    <location>
        <begin position="135"/>
        <end position="158"/>
    </location>
</feature>
<organism evidence="6 7">
    <name type="scientific">Steinernema glaseri</name>
    <dbReference type="NCBI Taxonomy" id="37863"/>
    <lineage>
        <taxon>Eukaryota</taxon>
        <taxon>Metazoa</taxon>
        <taxon>Ecdysozoa</taxon>
        <taxon>Nematoda</taxon>
        <taxon>Chromadorea</taxon>
        <taxon>Rhabditida</taxon>
        <taxon>Tylenchina</taxon>
        <taxon>Panagrolaimomorpha</taxon>
        <taxon>Strongyloidoidea</taxon>
        <taxon>Steinernematidae</taxon>
        <taxon>Steinernema</taxon>
    </lineage>
</organism>
<keyword evidence="2" id="KW-0812">Transmembrane</keyword>
<reference evidence="7" key="1">
    <citation type="submission" date="2016-11" db="UniProtKB">
        <authorList>
            <consortium name="WormBaseParasite"/>
        </authorList>
    </citation>
    <scope>IDENTIFICATION</scope>
</reference>
<dbReference type="WBParaSite" id="L893_g20959.t1">
    <property type="protein sequence ID" value="L893_g20959.t1"/>
    <property type="gene ID" value="L893_g20959"/>
</dbReference>
<protein>
    <submittedName>
        <fullName evidence="7">UAS domain-containing protein</fullName>
    </submittedName>
</protein>
<name>A0A1I7YY81_9BILA</name>
<evidence type="ECO:0000256" key="4">
    <source>
        <dbReference type="ARBA" id="ARBA00023136"/>
    </source>
</evidence>
<accession>A0A1I7YY81</accession>
<comment type="subcellular location">
    <subcellularLocation>
        <location evidence="1">Membrane</location>
        <topology evidence="1">Single-pass membrane protein</topology>
    </subcellularLocation>
</comment>
<evidence type="ECO:0000256" key="3">
    <source>
        <dbReference type="ARBA" id="ARBA00022989"/>
    </source>
</evidence>
<evidence type="ECO:0000256" key="5">
    <source>
        <dbReference type="SAM" id="MobiDB-lite"/>
    </source>
</evidence>
<dbReference type="PANTHER" id="PTHR46426">
    <property type="entry name" value="PROTEIN DISULFIDE-ISOMERASE TMX3"/>
    <property type="match status" value="1"/>
</dbReference>
<keyword evidence="6" id="KW-1185">Reference proteome</keyword>
<evidence type="ECO:0000313" key="7">
    <source>
        <dbReference type="WBParaSite" id="L893_g20959.t1"/>
    </source>
</evidence>
<dbReference type="GO" id="GO:0016020">
    <property type="term" value="C:membrane"/>
    <property type="evidence" value="ECO:0007669"/>
    <property type="project" value="UniProtKB-SubCell"/>
</dbReference>
<evidence type="ECO:0000313" key="6">
    <source>
        <dbReference type="Proteomes" id="UP000095287"/>
    </source>
</evidence>